<dbReference type="InterPro" id="IPR036397">
    <property type="entry name" value="RNaseH_sf"/>
</dbReference>
<proteinExistence type="predicted"/>
<dbReference type="EMBL" id="VJMI01018553">
    <property type="protein sequence ID" value="KAF0710334.1"/>
    <property type="molecule type" value="Genomic_DNA"/>
</dbReference>
<organism evidence="1 2">
    <name type="scientific">Aphanomyces astaci</name>
    <name type="common">Crayfish plague agent</name>
    <dbReference type="NCBI Taxonomy" id="112090"/>
    <lineage>
        <taxon>Eukaryota</taxon>
        <taxon>Sar</taxon>
        <taxon>Stramenopiles</taxon>
        <taxon>Oomycota</taxon>
        <taxon>Saprolegniomycetes</taxon>
        <taxon>Saprolegniales</taxon>
        <taxon>Verrucalvaceae</taxon>
        <taxon>Aphanomyces</taxon>
    </lineage>
</organism>
<evidence type="ECO:0000313" key="1">
    <source>
        <dbReference type="EMBL" id="KAF0710334.1"/>
    </source>
</evidence>
<evidence type="ECO:0000313" key="2">
    <source>
        <dbReference type="Proteomes" id="UP000469452"/>
    </source>
</evidence>
<protein>
    <recommendedName>
        <fullName evidence="3">Transposase Tc1-like domain-containing protein</fullName>
    </recommendedName>
</protein>
<evidence type="ECO:0008006" key="3">
    <source>
        <dbReference type="Google" id="ProtNLM"/>
    </source>
</evidence>
<gene>
    <name evidence="1" type="ORF">AaE_012577</name>
</gene>
<reference evidence="1 2" key="1">
    <citation type="submission" date="2019-06" db="EMBL/GenBank/DDBJ databases">
        <title>Genomics analysis of Aphanomyces spp. identifies a new class of oomycete effector associated with host adaptation.</title>
        <authorList>
            <person name="Gaulin E."/>
        </authorList>
    </citation>
    <scope>NUCLEOTIDE SEQUENCE [LARGE SCALE GENOMIC DNA]</scope>
    <source>
        <strain evidence="1 2">E</strain>
    </source>
</reference>
<dbReference type="VEuPathDB" id="FungiDB:H257_15304"/>
<dbReference type="AlphaFoldDB" id="A0A6A4ZF81"/>
<dbReference type="GO" id="GO:0003676">
    <property type="term" value="F:nucleic acid binding"/>
    <property type="evidence" value="ECO:0007669"/>
    <property type="project" value="InterPro"/>
</dbReference>
<sequence length="109" mass="12462">MRRILAKVTHLKCKKRKKTPRLTAEHKKARVEWAKSHVDLGLGWNQIVFSDENKFNLDGPDGLQYYWHDLCKEDQSFSSRQNGGGSVMIWAGFSSEGLTEVAVLEGRQD</sequence>
<name>A0A6A4ZF81_APHAT</name>
<dbReference type="Gene3D" id="3.30.420.10">
    <property type="entry name" value="Ribonuclease H-like superfamily/Ribonuclease H"/>
    <property type="match status" value="1"/>
</dbReference>
<comment type="caution">
    <text evidence="1">The sequence shown here is derived from an EMBL/GenBank/DDBJ whole genome shotgun (WGS) entry which is preliminary data.</text>
</comment>
<accession>A0A6A4ZF81</accession>
<dbReference type="Proteomes" id="UP000469452">
    <property type="component" value="Unassembled WGS sequence"/>
</dbReference>